<evidence type="ECO:0000256" key="2">
    <source>
        <dbReference type="ARBA" id="ARBA00007727"/>
    </source>
</evidence>
<evidence type="ECO:0000256" key="7">
    <source>
        <dbReference type="SAM" id="MobiDB-lite"/>
    </source>
</evidence>
<evidence type="ECO:0000256" key="1">
    <source>
        <dbReference type="ARBA" id="ARBA00004167"/>
    </source>
</evidence>
<dbReference type="InterPro" id="IPR025846">
    <property type="entry name" value="TBL_N"/>
</dbReference>
<dbReference type="PANTHER" id="PTHR32285:SF333">
    <property type="entry name" value="PROTEIN TRICHOME BIREFRINGENCE-LIKE 16"/>
    <property type="match status" value="1"/>
</dbReference>
<dbReference type="InterPro" id="IPR029962">
    <property type="entry name" value="TBL"/>
</dbReference>
<evidence type="ECO:0000256" key="6">
    <source>
        <dbReference type="ARBA" id="ARBA00023136"/>
    </source>
</evidence>
<evidence type="ECO:0000256" key="4">
    <source>
        <dbReference type="ARBA" id="ARBA00022968"/>
    </source>
</evidence>
<feature type="region of interest" description="Disordered" evidence="7">
    <location>
        <begin position="371"/>
        <end position="417"/>
    </location>
</feature>
<dbReference type="InterPro" id="IPR026057">
    <property type="entry name" value="TBL_C"/>
</dbReference>
<reference evidence="10" key="1">
    <citation type="submission" date="2019-09" db="EMBL/GenBank/DDBJ databases">
        <title>Draft genome information of white flower Hibiscus syriacus.</title>
        <authorList>
            <person name="Kim Y.-M."/>
        </authorList>
    </citation>
    <scope>NUCLEOTIDE SEQUENCE [LARGE SCALE GENOMIC DNA]</scope>
    <source>
        <strain evidence="10">YM2019G1</strain>
    </source>
</reference>
<dbReference type="Proteomes" id="UP000436088">
    <property type="component" value="Unassembled WGS sequence"/>
</dbReference>
<dbReference type="GO" id="GO:0016020">
    <property type="term" value="C:membrane"/>
    <property type="evidence" value="ECO:0007669"/>
    <property type="project" value="UniProtKB-SubCell"/>
</dbReference>
<dbReference type="Pfam" id="PF13839">
    <property type="entry name" value="PC-Esterase"/>
    <property type="match status" value="1"/>
</dbReference>
<proteinExistence type="inferred from homology"/>
<protein>
    <submittedName>
        <fullName evidence="10">Protein trichome birefringence-like 15</fullName>
    </submittedName>
</protein>
<evidence type="ECO:0000256" key="3">
    <source>
        <dbReference type="ARBA" id="ARBA00022692"/>
    </source>
</evidence>
<gene>
    <name evidence="10" type="ORF">F3Y22_tig00112231pilonHSYRG00114</name>
</gene>
<feature type="domain" description="Trichome birefringence-like C-terminal" evidence="8">
    <location>
        <begin position="480"/>
        <end position="761"/>
    </location>
</feature>
<comment type="subcellular location">
    <subcellularLocation>
        <location evidence="1">Membrane</location>
        <topology evidence="1">Single-pass membrane protein</topology>
    </subcellularLocation>
</comment>
<dbReference type="EMBL" id="VEPZ02001525">
    <property type="protein sequence ID" value="KAE8669507.1"/>
    <property type="molecule type" value="Genomic_DNA"/>
</dbReference>
<keyword evidence="4" id="KW-0735">Signal-anchor</keyword>
<comment type="similarity">
    <text evidence="2">Belongs to the PC-esterase family. TBL subfamily.</text>
</comment>
<evidence type="ECO:0000313" key="11">
    <source>
        <dbReference type="Proteomes" id="UP000436088"/>
    </source>
</evidence>
<dbReference type="GO" id="GO:0005794">
    <property type="term" value="C:Golgi apparatus"/>
    <property type="evidence" value="ECO:0007669"/>
    <property type="project" value="TreeGrafter"/>
</dbReference>
<dbReference type="PANTHER" id="PTHR32285">
    <property type="entry name" value="PROTEIN TRICHOME BIREFRINGENCE-LIKE 9-RELATED"/>
    <property type="match status" value="1"/>
</dbReference>
<keyword evidence="11" id="KW-1185">Reference proteome</keyword>
<dbReference type="Pfam" id="PF14416">
    <property type="entry name" value="PMR5N"/>
    <property type="match status" value="2"/>
</dbReference>
<name>A0A6A2YB19_HIBSY</name>
<feature type="domain" description="Trichome birefringence-like N-terminal" evidence="9">
    <location>
        <begin position="14"/>
        <end position="67"/>
    </location>
</feature>
<keyword evidence="3" id="KW-0812">Transmembrane</keyword>
<keyword evidence="6" id="KW-0472">Membrane</keyword>
<feature type="compositionally biased region" description="Basic and acidic residues" evidence="7">
    <location>
        <begin position="381"/>
        <end position="402"/>
    </location>
</feature>
<accession>A0A6A2YB19</accession>
<keyword evidence="5" id="KW-1133">Transmembrane helix</keyword>
<dbReference type="GO" id="GO:0016413">
    <property type="term" value="F:O-acetyltransferase activity"/>
    <property type="evidence" value="ECO:0007669"/>
    <property type="project" value="InterPro"/>
</dbReference>
<comment type="caution">
    <text evidence="10">The sequence shown here is derived from an EMBL/GenBank/DDBJ whole genome shotgun (WGS) entry which is preliminary data.</text>
</comment>
<evidence type="ECO:0000259" key="8">
    <source>
        <dbReference type="Pfam" id="PF13839"/>
    </source>
</evidence>
<organism evidence="10 11">
    <name type="scientific">Hibiscus syriacus</name>
    <name type="common">Rose of Sharon</name>
    <dbReference type="NCBI Taxonomy" id="106335"/>
    <lineage>
        <taxon>Eukaryota</taxon>
        <taxon>Viridiplantae</taxon>
        <taxon>Streptophyta</taxon>
        <taxon>Embryophyta</taxon>
        <taxon>Tracheophyta</taxon>
        <taxon>Spermatophyta</taxon>
        <taxon>Magnoliopsida</taxon>
        <taxon>eudicotyledons</taxon>
        <taxon>Gunneridae</taxon>
        <taxon>Pentapetalae</taxon>
        <taxon>rosids</taxon>
        <taxon>malvids</taxon>
        <taxon>Malvales</taxon>
        <taxon>Malvaceae</taxon>
        <taxon>Malvoideae</taxon>
        <taxon>Hibiscus</taxon>
    </lineage>
</organism>
<evidence type="ECO:0000256" key="5">
    <source>
        <dbReference type="ARBA" id="ARBA00022989"/>
    </source>
</evidence>
<evidence type="ECO:0000313" key="10">
    <source>
        <dbReference type="EMBL" id="KAE8669507.1"/>
    </source>
</evidence>
<sequence length="764" mass="88127">MIYHQVFPLFCHSDCNYAKGRWVADSRWPLYSGSGCKQWLSGMWACRLTQRTDFSFEGYRWQPKFCKMKEFNRFSFLRRRLIRQAAVPIHDASGLRWGRDAARDYGLVKPRGAKRPDGWVYRFPSTNTTVLYYWSASPSDLVPLNSSDKNSDVAMHLDRPHAFLRQYLHCFDVLVLNTDIGKAKNFTVHSFVRWLDLQLMSHPRLKAFFSTISPRHYLNGDWNTGEMKLTCPVTVLGQLRVSMTACIGGCLVYQTHGTKSLLDRYSSLHAYGMRRQFSEDTILSQYSNHLIYSLIDWRIVCQNEPMRAEMDLNGGAFIITGKHLSLALLALVLTTMLLLDWERNPLIYTYIPTQHRSVALLPPPACFHPDLNNSTESMETAEMKTDREKSQTLQEEERKEPEADVDDSGTEIIDGNSENRTTSVATKVCNYAKGRWVADNRPPLYPVQCKYIQRNWACRLTNRTDFSYEGYRWQSVDCKMPEFDSSHFLERMKDKIIAFIGDSLSREQFQSMMCMLTGGQESSDVEDVADKYGFLQFLRNGGIHHHGWAYRFQSTNTTILHSWSARLCDREPINATDPDTLYAMHLDRQPAFIRENIDQLNVLVLNTAHHWSKQMMSMDKEVMYVNGVPVQDRNLKNNENSRIFKVKNIVTWLDSKMASNRNLQVFFRTTSPRHFFKGDWNSGGTCDNTVPMTRGSEVLQEESIDKIVAAAVEGTRVKILDITALSDLRDEAHISHYGKKANDCLHWCLPGIPDTWNELLSVEL</sequence>
<dbReference type="AlphaFoldDB" id="A0A6A2YB19"/>
<feature type="domain" description="Trichome birefringence-like N-terminal" evidence="9">
    <location>
        <begin position="428"/>
        <end position="479"/>
    </location>
</feature>
<evidence type="ECO:0000259" key="9">
    <source>
        <dbReference type="Pfam" id="PF14416"/>
    </source>
</evidence>